<name>A0ABW3XHU5_9ACTN</name>
<dbReference type="RefSeq" id="WP_381328697.1">
    <property type="nucleotide sequence ID" value="NZ_JBHTMM010000033.1"/>
</dbReference>
<evidence type="ECO:0000313" key="1">
    <source>
        <dbReference type="EMBL" id="MFD1309042.1"/>
    </source>
</evidence>
<keyword evidence="2" id="KW-1185">Reference proteome</keyword>
<evidence type="ECO:0000313" key="2">
    <source>
        <dbReference type="Proteomes" id="UP001597058"/>
    </source>
</evidence>
<sequence>MSSPTPLVTQADLEAALQRTLDPAQAAMALRRASARVRKYCRQQFTLVENETVTLPGNGRILRLPQRPVVVDDTHPLTVVELFGISNEEYTALEGRDFTRIGSELTRGEQWWAPTRLMGWPFMRPMGIWAQRVRVTYSHGYSEVPDDVVDVVLDLAQMSMTNPQGLRSESIDDYSRTFAAETIGGAQLTAEHKEALRQYRGRSFSVAPVT</sequence>
<dbReference type="Proteomes" id="UP001597058">
    <property type="component" value="Unassembled WGS sequence"/>
</dbReference>
<comment type="caution">
    <text evidence="1">The sequence shown here is derived from an EMBL/GenBank/DDBJ whole genome shotgun (WGS) entry which is preliminary data.</text>
</comment>
<dbReference type="EMBL" id="JBHTMM010000033">
    <property type="protein sequence ID" value="MFD1309042.1"/>
    <property type="molecule type" value="Genomic_DNA"/>
</dbReference>
<organism evidence="1 2">
    <name type="scientific">Streptomyces kaempferi</name>
    <dbReference type="NCBI Taxonomy" id="333725"/>
    <lineage>
        <taxon>Bacteria</taxon>
        <taxon>Bacillati</taxon>
        <taxon>Actinomycetota</taxon>
        <taxon>Actinomycetes</taxon>
        <taxon>Kitasatosporales</taxon>
        <taxon>Streptomycetaceae</taxon>
        <taxon>Streptomyces</taxon>
    </lineage>
</organism>
<accession>A0ABW3XHU5</accession>
<gene>
    <name evidence="1" type="ORF">ACFQ5X_24695</name>
</gene>
<dbReference type="InterPro" id="IPR053746">
    <property type="entry name" value="Viral_HT_Connector_Assembly"/>
</dbReference>
<reference evidence="2" key="1">
    <citation type="journal article" date="2019" name="Int. J. Syst. Evol. Microbiol.">
        <title>The Global Catalogue of Microorganisms (GCM) 10K type strain sequencing project: providing services to taxonomists for standard genome sequencing and annotation.</title>
        <authorList>
            <consortium name="The Broad Institute Genomics Platform"/>
            <consortium name="The Broad Institute Genome Sequencing Center for Infectious Disease"/>
            <person name="Wu L."/>
            <person name="Ma J."/>
        </authorList>
    </citation>
    <scope>NUCLEOTIDE SEQUENCE [LARGE SCALE GENOMIC DNA]</scope>
    <source>
        <strain evidence="2">CGMCC 4.7020</strain>
    </source>
</reference>
<protein>
    <submittedName>
        <fullName evidence="1">Uncharacterized protein</fullName>
    </submittedName>
</protein>
<proteinExistence type="predicted"/>
<dbReference type="Gene3D" id="1.10.246.150">
    <property type="match status" value="1"/>
</dbReference>